<keyword evidence="1" id="KW-0472">Membrane</keyword>
<dbReference type="EMBL" id="VSSQ01061556">
    <property type="protein sequence ID" value="MPN14874.1"/>
    <property type="molecule type" value="Genomic_DNA"/>
</dbReference>
<protein>
    <recommendedName>
        <fullName evidence="3">DUF1275 domain-containing protein</fullName>
    </recommendedName>
</protein>
<feature type="transmembrane region" description="Helical" evidence="1">
    <location>
        <begin position="199"/>
        <end position="223"/>
    </location>
</feature>
<organism evidence="2">
    <name type="scientific">bioreactor metagenome</name>
    <dbReference type="NCBI Taxonomy" id="1076179"/>
    <lineage>
        <taxon>unclassified sequences</taxon>
        <taxon>metagenomes</taxon>
        <taxon>ecological metagenomes</taxon>
    </lineage>
</organism>
<dbReference type="InterPro" id="IPR010699">
    <property type="entry name" value="DUF1275"/>
</dbReference>
<proteinExistence type="predicted"/>
<dbReference type="PANTHER" id="PTHR37314">
    <property type="entry name" value="SLR0142 PROTEIN"/>
    <property type="match status" value="1"/>
</dbReference>
<gene>
    <name evidence="2" type="ORF">SDC9_162203</name>
</gene>
<keyword evidence="1" id="KW-0812">Transmembrane</keyword>
<evidence type="ECO:0008006" key="3">
    <source>
        <dbReference type="Google" id="ProtNLM"/>
    </source>
</evidence>
<evidence type="ECO:0000256" key="1">
    <source>
        <dbReference type="SAM" id="Phobius"/>
    </source>
</evidence>
<comment type="caution">
    <text evidence="2">The sequence shown here is derived from an EMBL/GenBank/DDBJ whole genome shotgun (WGS) entry which is preliminary data.</text>
</comment>
<dbReference type="AlphaFoldDB" id="A0A645FRQ8"/>
<feature type="transmembrane region" description="Helical" evidence="1">
    <location>
        <begin position="62"/>
        <end position="81"/>
    </location>
</feature>
<feature type="transmembrane region" description="Helical" evidence="1">
    <location>
        <begin position="93"/>
        <end position="111"/>
    </location>
</feature>
<name>A0A645FRQ8_9ZZZZ</name>
<feature type="transmembrane region" description="Helical" evidence="1">
    <location>
        <begin position="12"/>
        <end position="30"/>
    </location>
</feature>
<feature type="transmembrane region" description="Helical" evidence="1">
    <location>
        <begin position="172"/>
        <end position="193"/>
    </location>
</feature>
<accession>A0A645FRQ8</accession>
<evidence type="ECO:0000313" key="2">
    <source>
        <dbReference type="EMBL" id="MPN14874.1"/>
    </source>
</evidence>
<sequence>MNEHAVHTERLTAACLLSAIGGFLDIYTYLFRGEVFANAVTGNMVLFGLHIAQGEWNHCSRYVIAILAYCAGVFASELIALKVPDSRKISWHQLVIVLEFLCLLPACFIPYGELDYAVNAVISFVCALQVQTFRRVHGLPFSSTMCTGNLRSGSEAVFRSFATGSREELGKALHYFGVIVFFIGGAVGGALLLHGFGHFAFLLVPAGLAAVFFLIAPGAGFSFRRFLSRR</sequence>
<dbReference type="Pfam" id="PF06912">
    <property type="entry name" value="DUF1275"/>
    <property type="match status" value="1"/>
</dbReference>
<keyword evidence="1" id="KW-1133">Transmembrane helix</keyword>
<reference evidence="2" key="1">
    <citation type="submission" date="2019-08" db="EMBL/GenBank/DDBJ databases">
        <authorList>
            <person name="Kucharzyk K."/>
            <person name="Murdoch R.W."/>
            <person name="Higgins S."/>
            <person name="Loffler F."/>
        </authorList>
    </citation>
    <scope>NUCLEOTIDE SEQUENCE</scope>
</reference>
<dbReference type="PANTHER" id="PTHR37314:SF4">
    <property type="entry name" value="UPF0700 TRANSMEMBRANE PROTEIN YOAK"/>
    <property type="match status" value="1"/>
</dbReference>